<dbReference type="GO" id="GO:0004181">
    <property type="term" value="F:metallocarboxypeptidase activity"/>
    <property type="evidence" value="ECO:0007669"/>
    <property type="project" value="InterPro"/>
</dbReference>
<comment type="caution">
    <text evidence="6">The sequence shown here is derived from an EMBL/GenBank/DDBJ whole genome shotgun (WGS) entry which is preliminary data.</text>
</comment>
<dbReference type="AlphaFoldDB" id="A0A7D9D7P4"/>
<evidence type="ECO:0000256" key="3">
    <source>
        <dbReference type="PROSITE-ProRule" id="PRU01379"/>
    </source>
</evidence>
<feature type="region of interest" description="Disordered" evidence="4">
    <location>
        <begin position="880"/>
        <end position="909"/>
    </location>
</feature>
<evidence type="ECO:0000259" key="5">
    <source>
        <dbReference type="PROSITE" id="PS52035"/>
    </source>
</evidence>
<dbReference type="PANTHER" id="PTHR12756:SF4">
    <property type="entry name" value="PEPTIDASE M14 CARBOXYPEPTIDASE A DOMAIN-CONTAINING PROTEIN"/>
    <property type="match status" value="1"/>
</dbReference>
<feature type="region of interest" description="Disordered" evidence="4">
    <location>
        <begin position="786"/>
        <end position="866"/>
    </location>
</feature>
<feature type="compositionally biased region" description="Polar residues" evidence="4">
    <location>
        <begin position="898"/>
        <end position="909"/>
    </location>
</feature>
<keyword evidence="6" id="KW-0378">Hydrolase</keyword>
<proteinExistence type="inferred from homology"/>
<evidence type="ECO:0000256" key="1">
    <source>
        <dbReference type="ARBA" id="ARBA00001947"/>
    </source>
</evidence>
<dbReference type="PANTHER" id="PTHR12756">
    <property type="entry name" value="CYTOSOLIC CARBOXYPEPTIDASE"/>
    <property type="match status" value="1"/>
</dbReference>
<evidence type="ECO:0000313" key="7">
    <source>
        <dbReference type="Proteomes" id="UP001152795"/>
    </source>
</evidence>
<feature type="compositionally biased region" description="Basic and acidic residues" evidence="4">
    <location>
        <begin position="836"/>
        <end position="858"/>
    </location>
</feature>
<dbReference type="GO" id="GO:0006508">
    <property type="term" value="P:proteolysis"/>
    <property type="evidence" value="ECO:0007669"/>
    <property type="project" value="InterPro"/>
</dbReference>
<comment type="cofactor">
    <cofactor evidence="1">
        <name>Zn(2+)</name>
        <dbReference type="ChEBI" id="CHEBI:29105"/>
    </cofactor>
</comment>
<evidence type="ECO:0000256" key="4">
    <source>
        <dbReference type="SAM" id="MobiDB-lite"/>
    </source>
</evidence>
<dbReference type="Pfam" id="PF00246">
    <property type="entry name" value="Peptidase_M14"/>
    <property type="match status" value="1"/>
</dbReference>
<dbReference type="Gene3D" id="2.60.40.3120">
    <property type="match status" value="1"/>
</dbReference>
<keyword evidence="6" id="KW-0645">Protease</keyword>
<comment type="similarity">
    <text evidence="2 3">Belongs to the peptidase M14 family.</text>
</comment>
<dbReference type="InterPro" id="IPR050821">
    <property type="entry name" value="Cytosolic_carboxypeptidase"/>
</dbReference>
<gene>
    <name evidence="6" type="ORF">PACLA_8A006799</name>
</gene>
<dbReference type="Pfam" id="PF18027">
    <property type="entry name" value="Pepdidase_M14_N"/>
    <property type="match status" value="1"/>
</dbReference>
<name>A0A7D9D7P4_PARCT</name>
<dbReference type="InterPro" id="IPR040626">
    <property type="entry name" value="Pepdidase_M14_N"/>
</dbReference>
<evidence type="ECO:0000313" key="6">
    <source>
        <dbReference type="EMBL" id="CAB3978482.1"/>
    </source>
</evidence>
<dbReference type="GO" id="GO:0008270">
    <property type="term" value="F:zinc ion binding"/>
    <property type="evidence" value="ECO:0007669"/>
    <property type="project" value="InterPro"/>
</dbReference>
<dbReference type="Proteomes" id="UP001152795">
    <property type="component" value="Unassembled WGS sequence"/>
</dbReference>
<protein>
    <submittedName>
        <fullName evidence="6">Cytosolic carboxypeptidase 3-like</fullName>
    </submittedName>
</protein>
<sequence>MDRERLRLKREQFKRDMQRVSEEKSRELFEKDEDRDAWVDVIRKSVEKEIESRVREALGTPPKERQRKRLEELTAKRLAKIEEEKRAMASSIIKQASFERRAEEDDELLWLRRQKYMEKFNRRRTMREVPSPILRSITTKRSASVGPKSDQTAPIVWESCEAVPAQILTSSTQFKRSISAPNYTETIVKDTTRNGPYFPSGRMPCMPPPKHLNCIPNFVEDLNSPEANENCVKVKENPDYPKCWKGCVVVFDTERRNTLDADAVPPGCPPHLQFESRFECGNLRQAKRIGNYEYELVLNTDLYTKRHTQWYYFQVRKTIPGVTYTFTIINFLKKDSLYNHGMKPLFYSEKIAERKRLGWTRKGHHIKYFQNYIKGHPLLSRDKLYYSLTFQMEFPHVNDVCYLTHCYPYTYTDLENDLQTITNDPIKYRYCKQQVLCKTIAGNNCYLLTVTSEDSCEDKLGVVVTARVHPGETNASWMMKGLLDFLTSEDPVAENLRRKHVFKIIPMLNPDGVIVGNYRTNLAAKDLNRTYMNPKKDSSPTVYHAKKLVESFSSEQEIVIYCDLHGHSRKPNVFMYGCTPDSRGTSVKDFVQERLFPWLMSKKAPDLFSFRECKFKVRKCKEGTARVVMWRQMGVTNSFTMEATFCGANFGNIAKGRHFHSGDFEAMGRHFCEVLMDYTKARPKGCRSEITEAFVEMASRMTQDIIRHARLLQQRKNEACCSVDGHVNKPRESHASHVNVFDVHVGNTRSDAEFQEVEVSVRKSEGASLEDCLKQLDELDLNALQAESDSSDSDSQSEGEENNGKLKQRKKNEEGRKKRKKKKAAKRWEVLASLKQRSEIQNEEKEESSTKSQTDRDKKRVRLNQSAFVNPYTTRFNNGIPIYSQERIQERTRKKNQETANDSEPSSAEYNLLPVLREDEMMTSYDMELYNIIPQRNLTYYMMSRGPGTTPDSRAQALGLDTFKFEPLSNSASNGFTVRIPGRETSATRSDDESFRWDPENGCMAEDELYYGDQNPSMRNTVTLNPLQYPQSTARAYDLNELSRTGNEFAHSPAKDWELKSDDFYSDEQRPTRVVRVTSHSTLHEPVARSENKLRSLQRLKQLSLEDRTARENDVE</sequence>
<feature type="compositionally biased region" description="Acidic residues" evidence="4">
    <location>
        <begin position="789"/>
        <end position="801"/>
    </location>
</feature>
<evidence type="ECO:0000256" key="2">
    <source>
        <dbReference type="ARBA" id="ARBA00005988"/>
    </source>
</evidence>
<keyword evidence="6" id="KW-0121">Carboxypeptidase</keyword>
<dbReference type="EMBL" id="CACRXK020000117">
    <property type="protein sequence ID" value="CAB3978482.1"/>
    <property type="molecule type" value="Genomic_DNA"/>
</dbReference>
<feature type="active site" description="Proton donor/acceptor" evidence="3">
    <location>
        <position position="642"/>
    </location>
</feature>
<dbReference type="OrthoDB" id="10253041at2759"/>
<dbReference type="SUPFAM" id="SSF53187">
    <property type="entry name" value="Zn-dependent exopeptidases"/>
    <property type="match status" value="1"/>
</dbReference>
<dbReference type="Gene3D" id="3.40.630.10">
    <property type="entry name" value="Zn peptidases"/>
    <property type="match status" value="1"/>
</dbReference>
<dbReference type="PROSITE" id="PS52035">
    <property type="entry name" value="PEPTIDASE_M14"/>
    <property type="match status" value="1"/>
</dbReference>
<keyword evidence="7" id="KW-1185">Reference proteome</keyword>
<feature type="compositionally biased region" description="Basic and acidic residues" evidence="4">
    <location>
        <begin position="887"/>
        <end position="897"/>
    </location>
</feature>
<dbReference type="InterPro" id="IPR000834">
    <property type="entry name" value="Peptidase_M14"/>
</dbReference>
<reference evidence="6" key="1">
    <citation type="submission" date="2020-04" db="EMBL/GenBank/DDBJ databases">
        <authorList>
            <person name="Alioto T."/>
            <person name="Alioto T."/>
            <person name="Gomez Garrido J."/>
        </authorList>
    </citation>
    <scope>NUCLEOTIDE SEQUENCE</scope>
    <source>
        <strain evidence="6">A484AB</strain>
    </source>
</reference>
<organism evidence="6 7">
    <name type="scientific">Paramuricea clavata</name>
    <name type="common">Red gorgonian</name>
    <name type="synonym">Violescent sea-whip</name>
    <dbReference type="NCBI Taxonomy" id="317549"/>
    <lineage>
        <taxon>Eukaryota</taxon>
        <taxon>Metazoa</taxon>
        <taxon>Cnidaria</taxon>
        <taxon>Anthozoa</taxon>
        <taxon>Octocorallia</taxon>
        <taxon>Malacalcyonacea</taxon>
        <taxon>Plexauridae</taxon>
        <taxon>Paramuricea</taxon>
    </lineage>
</organism>
<accession>A0A7D9D7P4</accession>
<feature type="domain" description="Peptidase M14" evidence="5">
    <location>
        <begin position="407"/>
        <end position="679"/>
    </location>
</feature>